<feature type="transmembrane region" description="Helical" evidence="8">
    <location>
        <begin position="169"/>
        <end position="187"/>
    </location>
</feature>
<evidence type="ECO:0000256" key="4">
    <source>
        <dbReference type="ARBA" id="ARBA00022692"/>
    </source>
</evidence>
<evidence type="ECO:0000256" key="7">
    <source>
        <dbReference type="ARBA" id="ARBA00023136"/>
    </source>
</evidence>
<dbReference type="SUPFAM" id="SSF103473">
    <property type="entry name" value="MFS general substrate transporter"/>
    <property type="match status" value="1"/>
</dbReference>
<evidence type="ECO:0000256" key="8">
    <source>
        <dbReference type="SAM" id="Phobius"/>
    </source>
</evidence>
<evidence type="ECO:0000313" key="10">
    <source>
        <dbReference type="EMBL" id="KAB8039130.1"/>
    </source>
</evidence>
<evidence type="ECO:0000256" key="2">
    <source>
        <dbReference type="ARBA" id="ARBA00022448"/>
    </source>
</evidence>
<dbReference type="RefSeq" id="WP_153420529.1">
    <property type="nucleotide sequence ID" value="NZ_WFLM01000003.1"/>
</dbReference>
<keyword evidence="3" id="KW-1003">Cell membrane</keyword>
<dbReference type="InterPro" id="IPR051084">
    <property type="entry name" value="H+-coupled_symporters"/>
</dbReference>
<evidence type="ECO:0000256" key="1">
    <source>
        <dbReference type="ARBA" id="ARBA00004651"/>
    </source>
</evidence>
<feature type="transmembrane region" description="Helical" evidence="8">
    <location>
        <begin position="278"/>
        <end position="296"/>
    </location>
</feature>
<evidence type="ECO:0000256" key="5">
    <source>
        <dbReference type="ARBA" id="ARBA00022847"/>
    </source>
</evidence>
<keyword evidence="6 8" id="KW-1133">Transmembrane helix</keyword>
<feature type="transmembrane region" description="Helical" evidence="8">
    <location>
        <begin position="40"/>
        <end position="61"/>
    </location>
</feature>
<gene>
    <name evidence="10" type="ORF">GCL60_09755</name>
</gene>
<name>A0A6N6VT17_9BACT</name>
<dbReference type="PANTHER" id="PTHR43528:SF1">
    <property type="entry name" value="ALPHA-KETOGLUTARATE PERMEASE"/>
    <property type="match status" value="1"/>
</dbReference>
<dbReference type="EMBL" id="WFLM01000003">
    <property type="protein sequence ID" value="KAB8039130.1"/>
    <property type="molecule type" value="Genomic_DNA"/>
</dbReference>
<feature type="transmembrane region" description="Helical" evidence="8">
    <location>
        <begin position="73"/>
        <end position="91"/>
    </location>
</feature>
<dbReference type="OrthoDB" id="3690818at2"/>
<keyword evidence="4 8" id="KW-0812">Transmembrane</keyword>
<dbReference type="InterPro" id="IPR005828">
    <property type="entry name" value="MFS_sugar_transport-like"/>
</dbReference>
<dbReference type="PANTHER" id="PTHR43528">
    <property type="entry name" value="ALPHA-KETOGLUTARATE PERMEASE"/>
    <property type="match status" value="1"/>
</dbReference>
<dbReference type="Proteomes" id="UP000437748">
    <property type="component" value="Unassembled WGS sequence"/>
</dbReference>
<comment type="caution">
    <text evidence="10">The sequence shown here is derived from an EMBL/GenBank/DDBJ whole genome shotgun (WGS) entry which is preliminary data.</text>
</comment>
<keyword evidence="2" id="KW-0813">Transport</keyword>
<dbReference type="PROSITE" id="PS50850">
    <property type="entry name" value="MFS"/>
    <property type="match status" value="1"/>
</dbReference>
<dbReference type="GO" id="GO:0005886">
    <property type="term" value="C:plasma membrane"/>
    <property type="evidence" value="ECO:0007669"/>
    <property type="project" value="UniProtKB-SubCell"/>
</dbReference>
<keyword evidence="11" id="KW-1185">Reference proteome</keyword>
<feature type="transmembrane region" description="Helical" evidence="8">
    <location>
        <begin position="12"/>
        <end position="34"/>
    </location>
</feature>
<feature type="transmembrane region" description="Helical" evidence="8">
    <location>
        <begin position="137"/>
        <end position="157"/>
    </location>
</feature>
<dbReference type="GO" id="GO:0015293">
    <property type="term" value="F:symporter activity"/>
    <property type="evidence" value="ECO:0007669"/>
    <property type="project" value="UniProtKB-KW"/>
</dbReference>
<dbReference type="Gene3D" id="1.20.1250.20">
    <property type="entry name" value="MFS general substrate transporter like domains"/>
    <property type="match status" value="2"/>
</dbReference>
<dbReference type="InterPro" id="IPR020846">
    <property type="entry name" value="MFS_dom"/>
</dbReference>
<comment type="subcellular location">
    <subcellularLocation>
        <location evidence="1">Cell membrane</location>
        <topology evidence="1">Multi-pass membrane protein</topology>
    </subcellularLocation>
</comment>
<organism evidence="10 11">
    <name type="scientific">Silvanigrella paludirubra</name>
    <dbReference type="NCBI Taxonomy" id="2499159"/>
    <lineage>
        <taxon>Bacteria</taxon>
        <taxon>Pseudomonadati</taxon>
        <taxon>Bdellovibrionota</taxon>
        <taxon>Oligoflexia</taxon>
        <taxon>Silvanigrellales</taxon>
        <taxon>Silvanigrellaceae</taxon>
        <taxon>Silvanigrella</taxon>
    </lineage>
</organism>
<sequence>MSLNHYRSYLTTMLISFIEWFDFLIFVYVFIQLFNNSEIVIFQKFGILISFFARPLGAYIFGRVSLKKGRIVSLLNTIYLMSVASFLLIIAVFVKDNLFFCVLITIIARFIQGIALGGEFTNSVLYIFEIAKYKSTAIAIAGLGAGLGMTLATYAPNLLSRIKFIENKIIFSYSISIFISIIVIFFRKNMIEPIKYSNDISNKISNNNIMLTLSVFKYVFPYVFIIYYTLLIFPEYIQKKYNVSPEISEICLTYFSFFTTIVPILFGILSDKIGVEKVLRWTNISIILFIPLYHFVNNYFVQINILSILVSSYWATSLTKLFSKSNINQLYMSFPVIYNLLVAIISTQIITFFNIRLEHDFVFSFFLILIFVLSINDNFRFNKNMVKN</sequence>
<feature type="transmembrane region" description="Helical" evidence="8">
    <location>
        <begin position="334"/>
        <end position="355"/>
    </location>
</feature>
<feature type="domain" description="Major facilitator superfamily (MFS) profile" evidence="9">
    <location>
        <begin position="8"/>
        <end position="388"/>
    </location>
</feature>
<keyword evidence="5" id="KW-0769">Symport</keyword>
<reference evidence="10 11" key="1">
    <citation type="submission" date="2019-10" db="EMBL/GenBank/DDBJ databases">
        <title>New species of Slilvanegrellaceae.</title>
        <authorList>
            <person name="Pitt A."/>
            <person name="Hahn M.W."/>
        </authorList>
    </citation>
    <scope>NUCLEOTIDE SEQUENCE [LARGE SCALE GENOMIC DNA]</scope>
    <source>
        <strain evidence="10 11">SP-Ram-0.45-NSY-1</strain>
    </source>
</reference>
<dbReference type="Pfam" id="PF00083">
    <property type="entry name" value="Sugar_tr"/>
    <property type="match status" value="1"/>
</dbReference>
<evidence type="ECO:0000313" key="11">
    <source>
        <dbReference type="Proteomes" id="UP000437748"/>
    </source>
</evidence>
<proteinExistence type="predicted"/>
<evidence type="ECO:0000259" key="9">
    <source>
        <dbReference type="PROSITE" id="PS50850"/>
    </source>
</evidence>
<accession>A0A6N6VT17</accession>
<evidence type="ECO:0000256" key="6">
    <source>
        <dbReference type="ARBA" id="ARBA00022989"/>
    </source>
</evidence>
<keyword evidence="7 8" id="KW-0472">Membrane</keyword>
<feature type="transmembrane region" description="Helical" evidence="8">
    <location>
        <begin position="97"/>
        <end position="116"/>
    </location>
</feature>
<feature type="transmembrane region" description="Helical" evidence="8">
    <location>
        <begin position="247"/>
        <end position="266"/>
    </location>
</feature>
<dbReference type="AlphaFoldDB" id="A0A6N6VT17"/>
<feature type="transmembrane region" description="Helical" evidence="8">
    <location>
        <begin position="361"/>
        <end position="379"/>
    </location>
</feature>
<protein>
    <submittedName>
        <fullName evidence="10">MFS transporter</fullName>
    </submittedName>
</protein>
<dbReference type="InterPro" id="IPR036259">
    <property type="entry name" value="MFS_trans_sf"/>
</dbReference>
<evidence type="ECO:0000256" key="3">
    <source>
        <dbReference type="ARBA" id="ARBA00022475"/>
    </source>
</evidence>